<sequence length="385" mass="42776">MNENEQGLVSSEPRLNFKIILIIFIAIGLYLLIPKIIGLQYTLKLILAANKVFLVLALIFEIISYVGAAWLLGIILSRLGYRIAFMDRFRIGSIAAFAIHFFPVGSLGEGAVDYYFLRKRKVEAGSVLLMLVLRIIFTYLAFLALFLLGLALVPTHGYLSIAPKLVSLVLFLIIATGIVYMFYLYKNKVKFKQVWLRFWGFVNRIITRFSAKTVKEEKAIEIFEDIYQGIGLFKDKKRTSIIAVLAGILYWLGDVLCFYFVFASFSYKISFGVLIFGYGLATLAGMASFIPGGLGVTEGSMALLYSSLGVPGSLALIAILVFRFFSFWIWIPIGFYSYLTLRKNEALPTGVGGIFSSFGGAKSVHGESVQDESAEAPLSGAKEDK</sequence>
<comment type="subcellular location">
    <subcellularLocation>
        <location evidence="1">Cell membrane</location>
        <topology evidence="1">Multi-pass membrane protein</topology>
    </subcellularLocation>
</comment>
<dbReference type="AlphaFoldDB" id="A0A2G9YQG0"/>
<name>A0A2G9YQG0_9BACT</name>
<evidence type="ECO:0000256" key="7">
    <source>
        <dbReference type="SAM" id="Phobius"/>
    </source>
</evidence>
<accession>A0A2G9YQG0</accession>
<evidence type="ECO:0000256" key="2">
    <source>
        <dbReference type="ARBA" id="ARBA00022475"/>
    </source>
</evidence>
<feature type="transmembrane region" description="Helical" evidence="7">
    <location>
        <begin position="302"/>
        <end position="331"/>
    </location>
</feature>
<evidence type="ECO:0000313" key="9">
    <source>
        <dbReference type="Proteomes" id="UP000231567"/>
    </source>
</evidence>
<keyword evidence="5 7" id="KW-0472">Membrane</keyword>
<evidence type="ECO:0000256" key="1">
    <source>
        <dbReference type="ARBA" id="ARBA00004651"/>
    </source>
</evidence>
<evidence type="ECO:0008006" key="10">
    <source>
        <dbReference type="Google" id="ProtNLM"/>
    </source>
</evidence>
<keyword evidence="3 7" id="KW-0812">Transmembrane</keyword>
<evidence type="ECO:0000256" key="6">
    <source>
        <dbReference type="SAM" id="MobiDB-lite"/>
    </source>
</evidence>
<evidence type="ECO:0000256" key="5">
    <source>
        <dbReference type="ARBA" id="ARBA00023136"/>
    </source>
</evidence>
<dbReference type="PANTHER" id="PTHR39087:SF2">
    <property type="entry name" value="UPF0104 MEMBRANE PROTEIN MJ1595"/>
    <property type="match status" value="1"/>
</dbReference>
<feature type="transmembrane region" description="Helical" evidence="7">
    <location>
        <begin position="269"/>
        <end position="290"/>
    </location>
</feature>
<dbReference type="GO" id="GO:0005886">
    <property type="term" value="C:plasma membrane"/>
    <property type="evidence" value="ECO:0007669"/>
    <property type="project" value="UniProtKB-SubCell"/>
</dbReference>
<keyword evidence="2" id="KW-1003">Cell membrane</keyword>
<evidence type="ECO:0000313" key="8">
    <source>
        <dbReference type="EMBL" id="PIP21499.1"/>
    </source>
</evidence>
<gene>
    <name evidence="8" type="ORF">COX39_02655</name>
</gene>
<feature type="transmembrane region" description="Helical" evidence="7">
    <location>
        <begin position="15"/>
        <end position="33"/>
    </location>
</feature>
<feature type="transmembrane region" description="Helical" evidence="7">
    <location>
        <begin position="53"/>
        <end position="79"/>
    </location>
</feature>
<reference evidence="8 9" key="1">
    <citation type="submission" date="2017-09" db="EMBL/GenBank/DDBJ databases">
        <title>Depth-based differentiation of microbial function through sediment-hosted aquifers and enrichment of novel symbionts in the deep terrestrial subsurface.</title>
        <authorList>
            <person name="Probst A.J."/>
            <person name="Ladd B."/>
            <person name="Jarett J.K."/>
            <person name="Geller-Mcgrath D.E."/>
            <person name="Sieber C.M."/>
            <person name="Emerson J.B."/>
            <person name="Anantharaman K."/>
            <person name="Thomas B.C."/>
            <person name="Malmstrom R."/>
            <person name="Stieglmeier M."/>
            <person name="Klingl A."/>
            <person name="Woyke T."/>
            <person name="Ryan C.M."/>
            <person name="Banfield J.F."/>
        </authorList>
    </citation>
    <scope>NUCLEOTIDE SEQUENCE [LARGE SCALE GENOMIC DNA]</scope>
    <source>
        <strain evidence="8">CG23_combo_of_CG06-09_8_20_14_all_40_13</strain>
    </source>
</reference>
<evidence type="ECO:0000256" key="3">
    <source>
        <dbReference type="ARBA" id="ARBA00022692"/>
    </source>
</evidence>
<dbReference type="InterPro" id="IPR022791">
    <property type="entry name" value="L-PG_synthase/AglD"/>
</dbReference>
<dbReference type="Proteomes" id="UP000231567">
    <property type="component" value="Unassembled WGS sequence"/>
</dbReference>
<protein>
    <recommendedName>
        <fullName evidence="10">TIGR00374 family protein</fullName>
    </recommendedName>
</protein>
<feature type="transmembrane region" description="Helical" evidence="7">
    <location>
        <begin position="91"/>
        <end position="116"/>
    </location>
</feature>
<organism evidence="8 9">
    <name type="scientific">Candidatus Nealsonbacteria bacterium CG23_combo_of_CG06-09_8_20_14_all_40_13</name>
    <dbReference type="NCBI Taxonomy" id="1974724"/>
    <lineage>
        <taxon>Bacteria</taxon>
        <taxon>Candidatus Nealsoniibacteriota</taxon>
    </lineage>
</organism>
<dbReference type="Pfam" id="PF03706">
    <property type="entry name" value="LPG_synthase_TM"/>
    <property type="match status" value="1"/>
</dbReference>
<feature type="transmembrane region" description="Helical" evidence="7">
    <location>
        <begin position="241"/>
        <end position="263"/>
    </location>
</feature>
<proteinExistence type="predicted"/>
<feature type="transmembrane region" description="Helical" evidence="7">
    <location>
        <begin position="165"/>
        <end position="185"/>
    </location>
</feature>
<dbReference type="PANTHER" id="PTHR39087">
    <property type="entry name" value="UPF0104 MEMBRANE PROTEIN MJ1595"/>
    <property type="match status" value="1"/>
</dbReference>
<comment type="caution">
    <text evidence="8">The sequence shown here is derived from an EMBL/GenBank/DDBJ whole genome shotgun (WGS) entry which is preliminary data.</text>
</comment>
<keyword evidence="4 7" id="KW-1133">Transmembrane helix</keyword>
<evidence type="ECO:0000256" key="4">
    <source>
        <dbReference type="ARBA" id="ARBA00022989"/>
    </source>
</evidence>
<feature type="region of interest" description="Disordered" evidence="6">
    <location>
        <begin position="366"/>
        <end position="385"/>
    </location>
</feature>
<dbReference type="EMBL" id="PCRM01000036">
    <property type="protein sequence ID" value="PIP21499.1"/>
    <property type="molecule type" value="Genomic_DNA"/>
</dbReference>
<dbReference type="NCBIfam" id="TIGR00374">
    <property type="entry name" value="flippase-like domain"/>
    <property type="match status" value="1"/>
</dbReference>
<feature type="transmembrane region" description="Helical" evidence="7">
    <location>
        <begin position="128"/>
        <end position="153"/>
    </location>
</feature>